<gene>
    <name evidence="2" type="ORF">F8163_08735</name>
</gene>
<dbReference type="GO" id="GO:0005737">
    <property type="term" value="C:cytoplasm"/>
    <property type="evidence" value="ECO:0007669"/>
    <property type="project" value="TreeGrafter"/>
</dbReference>
<dbReference type="SUPFAM" id="SSF51905">
    <property type="entry name" value="FAD/NAD(P)-binding domain"/>
    <property type="match status" value="1"/>
</dbReference>
<evidence type="ECO:0000313" key="2">
    <source>
        <dbReference type="EMBL" id="KAB2444067.1"/>
    </source>
</evidence>
<reference evidence="2 3" key="1">
    <citation type="submission" date="2019-10" db="EMBL/GenBank/DDBJ databases">
        <title>Bacillus from the desert of Cuatro Cinegas, Coahuila.</title>
        <authorList>
            <person name="Olmedo-Alvarez G."/>
            <person name="Saldana S."/>
            <person name="Barcelo D."/>
        </authorList>
    </citation>
    <scope>NUCLEOTIDE SEQUENCE [LARGE SCALE GENOMIC DNA]</scope>
    <source>
        <strain evidence="2 3">CH155b_5T</strain>
    </source>
</reference>
<dbReference type="PANTHER" id="PTHR13847">
    <property type="entry name" value="SARCOSINE DEHYDROGENASE-RELATED"/>
    <property type="match status" value="1"/>
</dbReference>
<dbReference type="Gene3D" id="3.30.9.10">
    <property type="entry name" value="D-Amino Acid Oxidase, subunit A, domain 2"/>
    <property type="match status" value="1"/>
</dbReference>
<feature type="non-terminal residue" evidence="2">
    <location>
        <position position="263"/>
    </location>
</feature>
<organism evidence="2 3">
    <name type="scientific">Bacillus luti</name>
    <dbReference type="NCBI Taxonomy" id="2026191"/>
    <lineage>
        <taxon>Bacteria</taxon>
        <taxon>Bacillati</taxon>
        <taxon>Bacillota</taxon>
        <taxon>Bacilli</taxon>
        <taxon>Bacillales</taxon>
        <taxon>Bacillaceae</taxon>
        <taxon>Bacillus</taxon>
        <taxon>Bacillus cereus group</taxon>
    </lineage>
</organism>
<dbReference type="Pfam" id="PF01266">
    <property type="entry name" value="DAO"/>
    <property type="match status" value="1"/>
</dbReference>
<evidence type="ECO:0000313" key="3">
    <source>
        <dbReference type="Proteomes" id="UP000470409"/>
    </source>
</evidence>
<accession>A0A7V7VBV8</accession>
<dbReference type="EMBL" id="WBPG01000010">
    <property type="protein sequence ID" value="KAB2444067.1"/>
    <property type="molecule type" value="Genomic_DNA"/>
</dbReference>
<comment type="caution">
    <text evidence="2">The sequence shown here is derived from an EMBL/GenBank/DDBJ whole genome shotgun (WGS) entry which is preliminary data.</text>
</comment>
<sequence length="263" mass="30097">MDLQKGKLYWNTTFSNTPSYPRLEEDIKCDVLIIGAGSSGAQSAYYLSESDLNIVVVDKRKVGHGSNLTNTALIQYLGDKMFFELVNTFGEEYAVKHMKLCEQAINDIEYADQNLPYCSDFKRRDSLYYASYEEDIKKLEKELYYLHKHDFKATWLSEEQIGQRYPFKKRAAIYTYNDGEINPYKFTHSLLEQASNKGVQIYEDTEIVGKKLEKECAIFYTKGGNSITANKVIVAAGYEGLEFKKEKNATLISSYAVVTNPVE</sequence>
<dbReference type="PANTHER" id="PTHR13847:SF201">
    <property type="entry name" value="PUTATIBE OXIDOREDUCTASE"/>
    <property type="match status" value="1"/>
</dbReference>
<dbReference type="Proteomes" id="UP000470409">
    <property type="component" value="Unassembled WGS sequence"/>
</dbReference>
<name>A0A7V7VBV8_9BACI</name>
<dbReference type="InterPro" id="IPR006076">
    <property type="entry name" value="FAD-dep_OxRdtase"/>
</dbReference>
<dbReference type="Gene3D" id="3.50.50.60">
    <property type="entry name" value="FAD/NAD(P)-binding domain"/>
    <property type="match status" value="1"/>
</dbReference>
<protein>
    <submittedName>
        <fullName evidence="2">FAD-dependent oxidoreductase</fullName>
    </submittedName>
</protein>
<proteinExistence type="predicted"/>
<feature type="domain" description="FAD dependent oxidoreductase" evidence="1">
    <location>
        <begin position="30"/>
        <end position="262"/>
    </location>
</feature>
<dbReference type="RefSeq" id="WP_151625367.1">
    <property type="nucleotide sequence ID" value="NZ_WBPG01000010.1"/>
</dbReference>
<dbReference type="InterPro" id="IPR036188">
    <property type="entry name" value="FAD/NAD-bd_sf"/>
</dbReference>
<evidence type="ECO:0000259" key="1">
    <source>
        <dbReference type="Pfam" id="PF01266"/>
    </source>
</evidence>
<dbReference type="AlphaFoldDB" id="A0A7V7VBV8"/>